<proteinExistence type="predicted"/>
<dbReference type="SUPFAM" id="SSF52467">
    <property type="entry name" value="DHS-like NAD/FAD-binding domain"/>
    <property type="match status" value="1"/>
</dbReference>
<reference evidence="1" key="1">
    <citation type="journal article" date="2019" name="Int J Environ Res Public Health">
        <title>Characterization of Chromosome-Mediated BlaOXA-894 in Shewanella xiamenensis Isolated from Pig Wastewater.</title>
        <authorList>
            <person name="Zou H."/>
            <person name="Zhou Z."/>
            <person name="Xia H."/>
            <person name="Zhao Q."/>
            <person name="Li X."/>
        </authorList>
    </citation>
    <scope>NUCLEOTIDE SEQUENCE</scope>
    <source>
        <strain evidence="1">2015oxa</strain>
    </source>
</reference>
<name>A0AAW6QZU7_9GAMM</name>
<comment type="caution">
    <text evidence="1">The sequence shown here is derived from an EMBL/GenBank/DDBJ whole genome shotgun (WGS) entry which is preliminary data.</text>
</comment>
<accession>A0AAW6QZU7</accession>
<dbReference type="RefSeq" id="WP_279255370.1">
    <property type="nucleotide sequence ID" value="NZ_SUNE01000009.1"/>
</dbReference>
<sequence>MSSEFSVSLANDLFKKMLKNSLSEKFEEVFFLSKLAGKSQRQKLETVTKWYREQRLVMVLGAGSSVSYGLPNWDTLLQKLLLITIKSDDEKSDNSNEKAGVLAKTFNSIFEPNSLISARYLHNYFKRKNPKSNLAFENAIRDALYDGVNLREDSDLLKEIRQFCIAAGKSPNLDSIITYNYDDLLEQCIQKIDVDIPFSSIHARGMKHQQHHLPIYHVHGYLPQKGQLTLKNKVVLSEDGYHQQYTDVYGWSNLIQINKFKDFNCLFIGLSFSDPNLRRLLDIAKNERGDDEVHHYCFKKRHEKSKVKAQFEKLLTENENIIDKNLGVQLPLDEVVQELIRLMEKFEENDALSFGVGIIWVDKYEDIPELLKQIRVGVK</sequence>
<dbReference type="EMBL" id="SUNE01000009">
    <property type="protein sequence ID" value="MDG5900966.1"/>
    <property type="molecule type" value="Genomic_DNA"/>
</dbReference>
<dbReference type="Proteomes" id="UP001152518">
    <property type="component" value="Unassembled WGS sequence"/>
</dbReference>
<dbReference type="InterPro" id="IPR029035">
    <property type="entry name" value="DHS-like_NAD/FAD-binding_dom"/>
</dbReference>
<evidence type="ECO:0008006" key="2">
    <source>
        <dbReference type="Google" id="ProtNLM"/>
    </source>
</evidence>
<gene>
    <name evidence="1" type="ORF">E2650_13920</name>
</gene>
<protein>
    <recommendedName>
        <fullName evidence="2">SIR2-like domain-containing protein</fullName>
    </recommendedName>
</protein>
<dbReference type="Pfam" id="PF13289">
    <property type="entry name" value="SIR2_2"/>
    <property type="match status" value="1"/>
</dbReference>
<organism evidence="1">
    <name type="scientific">Shewanella xiamenensis</name>
    <dbReference type="NCBI Taxonomy" id="332186"/>
    <lineage>
        <taxon>Bacteria</taxon>
        <taxon>Pseudomonadati</taxon>
        <taxon>Pseudomonadota</taxon>
        <taxon>Gammaproteobacteria</taxon>
        <taxon>Alteromonadales</taxon>
        <taxon>Shewanellaceae</taxon>
        <taxon>Shewanella</taxon>
    </lineage>
</organism>
<evidence type="ECO:0000313" key="1">
    <source>
        <dbReference type="EMBL" id="MDG5900966.1"/>
    </source>
</evidence>
<dbReference type="AlphaFoldDB" id="A0AAW6QZU7"/>
<reference evidence="1" key="2">
    <citation type="submission" date="2019-04" db="EMBL/GenBank/DDBJ databases">
        <authorList>
            <person name="Zou H."/>
        </authorList>
    </citation>
    <scope>NUCLEOTIDE SEQUENCE</scope>
    <source>
        <strain evidence="1">2015oxa</strain>
    </source>
</reference>